<dbReference type="AlphaFoldDB" id="A0A3S0R598"/>
<proteinExistence type="predicted"/>
<comment type="caution">
    <text evidence="2">The sequence shown here is derived from an EMBL/GenBank/DDBJ whole genome shotgun (WGS) entry which is preliminary data.</text>
</comment>
<feature type="region of interest" description="Disordered" evidence="1">
    <location>
        <begin position="51"/>
        <end position="119"/>
    </location>
</feature>
<evidence type="ECO:0000256" key="1">
    <source>
        <dbReference type="SAM" id="MobiDB-lite"/>
    </source>
</evidence>
<accession>A0A3S0R598</accession>
<feature type="compositionally biased region" description="Polar residues" evidence="1">
    <location>
        <begin position="1"/>
        <end position="10"/>
    </location>
</feature>
<protein>
    <submittedName>
        <fullName evidence="2">Uncharacterized protein</fullName>
    </submittedName>
</protein>
<gene>
    <name evidence="2" type="ORF">DSL92_03110</name>
</gene>
<evidence type="ECO:0000313" key="2">
    <source>
        <dbReference type="EMBL" id="RUA22849.1"/>
    </source>
</evidence>
<organism evidence="2">
    <name type="scientific">Billgrantia gudaonensis</name>
    <dbReference type="NCBI Taxonomy" id="376427"/>
    <lineage>
        <taxon>Bacteria</taxon>
        <taxon>Pseudomonadati</taxon>
        <taxon>Pseudomonadota</taxon>
        <taxon>Gammaproteobacteria</taxon>
        <taxon>Oceanospirillales</taxon>
        <taxon>Halomonadaceae</taxon>
        <taxon>Billgrantia</taxon>
    </lineage>
</organism>
<feature type="compositionally biased region" description="Low complexity" evidence="1">
    <location>
        <begin position="99"/>
        <end position="112"/>
    </location>
</feature>
<dbReference type="EMBL" id="RXHI01000008">
    <property type="protein sequence ID" value="RUA22849.1"/>
    <property type="molecule type" value="Genomic_DNA"/>
</dbReference>
<sequence>MASKTLSQPLQLDEAAHRRRHPRLVRRQSLHYQLILEEDATVTLEMRSDDFGHLPGAGGQGRHLHDDDGGQGTNSRLRQRLSAGEVHRHAQRLRRRAIPASSNSTSTSPASEPTDESLPFDAPIQAWLDPGAMNEYVIDGEAGRYRLDMTSGGAGRLSRELEGEGLSLQDDDGGNGFTHVSRAHPGVYRAIARSFNRDTGPIA</sequence>
<feature type="region of interest" description="Disordered" evidence="1">
    <location>
        <begin position="1"/>
        <end position="20"/>
    </location>
</feature>
<name>A0A3S0R598_9GAMM</name>
<reference evidence="2" key="1">
    <citation type="submission" date="2018-12" db="EMBL/GenBank/DDBJ databases">
        <authorList>
            <person name="Jadhav K."/>
            <person name="Kushwaha B."/>
            <person name="Jadhav I."/>
        </authorList>
    </citation>
    <scope>NUCLEOTIDE SEQUENCE [LARGE SCALE GENOMIC DNA]</scope>
    <source>
        <strain evidence="2">SBS 10</strain>
    </source>
</reference>